<comment type="subcellular location">
    <subcellularLocation>
        <location evidence="4">Peroxisome membrane</location>
    </subcellularLocation>
</comment>
<keyword evidence="1" id="KW-0962">Peroxisome biogenesis</keyword>
<keyword evidence="7" id="KW-1185">Reference proteome</keyword>
<evidence type="ECO:0000256" key="1">
    <source>
        <dbReference type="ARBA" id="ARBA00022593"/>
    </source>
</evidence>
<dbReference type="GO" id="GO:0005778">
    <property type="term" value="C:peroxisomal membrane"/>
    <property type="evidence" value="ECO:0007669"/>
    <property type="project" value="UniProtKB-SubCell"/>
</dbReference>
<comment type="caution">
    <text evidence="6">The sequence shown here is derived from an EMBL/GenBank/DDBJ whole genome shotgun (WGS) entry which is preliminary data.</text>
</comment>
<dbReference type="Proteomes" id="UP001149813">
    <property type="component" value="Unassembled WGS sequence"/>
</dbReference>
<feature type="compositionally biased region" description="Basic and acidic residues" evidence="5">
    <location>
        <begin position="57"/>
        <end position="69"/>
    </location>
</feature>
<keyword evidence="3" id="KW-0576">Peroxisome</keyword>
<dbReference type="AlphaFoldDB" id="A0A9W8CVP9"/>
<protein>
    <recommendedName>
        <fullName evidence="8">Peroxisomal biogenesis factor 11</fullName>
    </recommendedName>
</protein>
<dbReference type="PANTHER" id="PTHR12652">
    <property type="entry name" value="PEROXISOMAL BIOGENESIS FACTOR 11"/>
    <property type="match status" value="1"/>
</dbReference>
<feature type="compositionally biased region" description="Polar residues" evidence="5">
    <location>
        <begin position="39"/>
        <end position="56"/>
    </location>
</feature>
<feature type="region of interest" description="Disordered" evidence="5">
    <location>
        <begin position="39"/>
        <end position="71"/>
    </location>
</feature>
<evidence type="ECO:0008006" key="8">
    <source>
        <dbReference type="Google" id="ProtNLM"/>
    </source>
</evidence>
<dbReference type="InterPro" id="IPR008733">
    <property type="entry name" value="PEX11"/>
</dbReference>
<reference evidence="6" key="1">
    <citation type="submission" date="2022-07" db="EMBL/GenBank/DDBJ databases">
        <title>Phylogenomic reconstructions and comparative analyses of Kickxellomycotina fungi.</title>
        <authorList>
            <person name="Reynolds N.K."/>
            <person name="Stajich J.E."/>
            <person name="Barry K."/>
            <person name="Grigoriev I.V."/>
            <person name="Crous P."/>
            <person name="Smith M.E."/>
        </authorList>
    </citation>
    <scope>NUCLEOTIDE SEQUENCE</scope>
    <source>
        <strain evidence="6">NBRC 32514</strain>
    </source>
</reference>
<evidence type="ECO:0000256" key="5">
    <source>
        <dbReference type="SAM" id="MobiDB-lite"/>
    </source>
</evidence>
<dbReference type="GO" id="GO:0016559">
    <property type="term" value="P:peroxisome fission"/>
    <property type="evidence" value="ECO:0007669"/>
    <property type="project" value="InterPro"/>
</dbReference>
<sequence length="325" mass="36729">MDIGTTPDNSLDSSAVLVNPGEASYAQIVAKQPKANVLHTSEYSEKSGTSGTSAKSEMSEKDEKGEKKPAVPVHKLRGNHVLALALRRMLKGPAPTLDHIIRFLSSGSGHDKFWMITQYFTKIVVWVFAKKGQKSASERVRTLSNLVSDYRIMIRLTGLVPMAQYVRYAEQFPAQTRLLQWLDRVMNLTLVCYYPLEHIYWLGAHQILPFSEKLIDFSGYWSCRFWAVWVAMQFVHLGEEYRLIKGKKQKIYTQGKIDATRMQEELDAVDAEAKSWKIQMLINACYFPLTLHWSIRGSTFPDVAVGVCGTIAAVAQAYNVWNATA</sequence>
<organism evidence="6 7">
    <name type="scientific">Coemansia erecta</name>
    <dbReference type="NCBI Taxonomy" id="147472"/>
    <lineage>
        <taxon>Eukaryota</taxon>
        <taxon>Fungi</taxon>
        <taxon>Fungi incertae sedis</taxon>
        <taxon>Zoopagomycota</taxon>
        <taxon>Kickxellomycotina</taxon>
        <taxon>Kickxellomycetes</taxon>
        <taxon>Kickxellales</taxon>
        <taxon>Kickxellaceae</taxon>
        <taxon>Coemansia</taxon>
    </lineage>
</organism>
<name>A0A9W8CVP9_9FUNG</name>
<dbReference type="EMBL" id="JANBOJ010000005">
    <property type="protein sequence ID" value="KAJ1725443.1"/>
    <property type="molecule type" value="Genomic_DNA"/>
</dbReference>
<evidence type="ECO:0000313" key="7">
    <source>
        <dbReference type="Proteomes" id="UP001149813"/>
    </source>
</evidence>
<evidence type="ECO:0000256" key="4">
    <source>
        <dbReference type="ARBA" id="ARBA00046271"/>
    </source>
</evidence>
<dbReference type="Pfam" id="PF05648">
    <property type="entry name" value="PEX11"/>
    <property type="match status" value="1"/>
</dbReference>
<keyword evidence="2" id="KW-0472">Membrane</keyword>
<evidence type="ECO:0000313" key="6">
    <source>
        <dbReference type="EMBL" id="KAJ1725443.1"/>
    </source>
</evidence>
<evidence type="ECO:0000256" key="2">
    <source>
        <dbReference type="ARBA" id="ARBA00023136"/>
    </source>
</evidence>
<dbReference type="PANTHER" id="PTHR12652:SF25">
    <property type="entry name" value="MICROBODY (PEROXISOME) PROLIFERATION PROTEIN PEROXIN 11C (EUROFUNG)"/>
    <property type="match status" value="1"/>
</dbReference>
<accession>A0A9W8CVP9</accession>
<dbReference type="OrthoDB" id="10005898at2759"/>
<evidence type="ECO:0000256" key="3">
    <source>
        <dbReference type="ARBA" id="ARBA00023140"/>
    </source>
</evidence>
<proteinExistence type="predicted"/>
<gene>
    <name evidence="6" type="ORF">LPJ53_000373</name>
</gene>